<dbReference type="Pfam" id="PF02779">
    <property type="entry name" value="Transket_pyr"/>
    <property type="match status" value="1"/>
</dbReference>
<dbReference type="EC" id="1.2.4.4" evidence="3"/>
<dbReference type="SUPFAM" id="SSF52922">
    <property type="entry name" value="TK C-terminal domain-like"/>
    <property type="match status" value="1"/>
</dbReference>
<evidence type="ECO:0000256" key="1">
    <source>
        <dbReference type="ARBA" id="ARBA00001964"/>
    </source>
</evidence>
<dbReference type="GO" id="GO:0003863">
    <property type="term" value="F:branched-chain 2-oxo acid dehydrogenase activity"/>
    <property type="evidence" value="ECO:0007669"/>
    <property type="project" value="UniProtKB-EC"/>
</dbReference>
<dbReference type="EMBL" id="CP049057">
    <property type="protein sequence ID" value="QIE58239.1"/>
    <property type="molecule type" value="Genomic_DNA"/>
</dbReference>
<dbReference type="AlphaFoldDB" id="A0A6G6GI65"/>
<evidence type="ECO:0000256" key="3">
    <source>
        <dbReference type="ARBA" id="ARBA00012277"/>
    </source>
</evidence>
<dbReference type="SMART" id="SM00861">
    <property type="entry name" value="Transket_pyr"/>
    <property type="match status" value="1"/>
</dbReference>
<dbReference type="CDD" id="cd02000">
    <property type="entry name" value="TPP_E1_PDC_ADC_BCADC"/>
    <property type="match status" value="1"/>
</dbReference>
<dbReference type="Pfam" id="PF02780">
    <property type="entry name" value="Transketolase_C"/>
    <property type="match status" value="1"/>
</dbReference>
<dbReference type="Proteomes" id="UP000505306">
    <property type="component" value="Chromosome"/>
</dbReference>
<comment type="function">
    <text evidence="2">E1 component of the 2-oxoglutarate dehydrogenase (OGDH) complex which catalyzes the decarboxylation of 2-oxoglutarate, the first step in the conversion of 2-oxoglutarate to succinyl-CoA and CO(2).</text>
</comment>
<sequence>MQTNPQTNSELSFDDFKAEVLNDYKIAVTSRECSLLGRREVLTGKAKFGIFGDGKEIPQLAWAKAFKNGDWRSGYYRDQTFMMAIGKLTIQQFFAGLYAHTDLEADPMSAGRQMGGHFATHSLNEDGSWKNLTAQKNSSADISPTAGQMPRLLGLAQASKIFRNVKGIENKTNFSINGNEVAWGTIGNASTSEGLFWETINAAGVLQVPMVMSVWDDEYGISVHARHQTTKENISEILKGFQRTEDENGYEIIRVTGWNYPELVDAYQNAAKIAREEHVPVLIHVKELTQPQGHSTSGSHERYKSKERLAWEVEFDCNTQMRQWMIANNMATEEELSEIEKDIKKQVRDGKKAAWTAFLAPQKKEQQEALTLLSNLAESSSNKTFIEKIKNDLAAESEPLRRSIAAATRKALRYVVSETSSEKRQLQDWINNYFDTIQPKYSAHLYSEAEENAKTISEVKPIYNDSSEEVDGRVVLRDNFDAIFTKHPEALIFGEDAGAIGDVNQGLEGMQEKYGELRVSDAGIREATILGQGIGMAMRGLRPIAEIQYLDYILYCLQIMSDDLVTVRYRTNGTQKAPLIVRTRGHRLEGIWHSGSQMGGLIHLLRGMYVLVPRDMTKAAGFYNTLLETDEPALVVECLNGYRLKEKLPSNLGEFRTPIGVVETIKEGADITLVSYGSTLRVVQEAAKELQQVGIDAEIIDVQSLLPLDLNHDMVNSVKKTNRLLVIDEDVPGGASAYILNHIVDTQNGYQFLDSKPQTLAAKPHRPAYGTDGDYFCKPSSEDIFEKVYDMMHETNPTDFPKLR</sequence>
<accession>A0A6G6GI65</accession>
<dbReference type="Gene3D" id="3.40.50.970">
    <property type="match status" value="2"/>
</dbReference>
<dbReference type="Pfam" id="PF00676">
    <property type="entry name" value="E1_dh"/>
    <property type="match status" value="1"/>
</dbReference>
<comment type="cofactor">
    <cofactor evidence="1">
        <name>thiamine diphosphate</name>
        <dbReference type="ChEBI" id="CHEBI:58937"/>
    </cofactor>
</comment>
<dbReference type="KEGG" id="mgel:G5B37_01245"/>
<evidence type="ECO:0000313" key="8">
    <source>
        <dbReference type="Proteomes" id="UP000505306"/>
    </source>
</evidence>
<dbReference type="RefSeq" id="WP_164678246.1">
    <property type="nucleotide sequence ID" value="NZ_CP049057.1"/>
</dbReference>
<dbReference type="InterPro" id="IPR029061">
    <property type="entry name" value="THDP-binding"/>
</dbReference>
<dbReference type="InterPro" id="IPR001017">
    <property type="entry name" value="DH_E1"/>
</dbReference>
<name>A0A6G6GI65_9FLAO</name>
<protein>
    <recommendedName>
        <fullName evidence="3">3-methyl-2-oxobutanoate dehydrogenase (2-methylpropanoyl-transferring)</fullName>
        <ecNumber evidence="3">1.2.4.4</ecNumber>
    </recommendedName>
</protein>
<organism evidence="7 8">
    <name type="scientific">Rasiella rasia</name>
    <dbReference type="NCBI Taxonomy" id="2744027"/>
    <lineage>
        <taxon>Bacteria</taxon>
        <taxon>Pseudomonadati</taxon>
        <taxon>Bacteroidota</taxon>
        <taxon>Flavobacteriia</taxon>
        <taxon>Flavobacteriales</taxon>
        <taxon>Flavobacteriaceae</taxon>
        <taxon>Rasiella</taxon>
    </lineage>
</organism>
<dbReference type="GO" id="GO:0009083">
    <property type="term" value="P:branched-chain amino acid catabolic process"/>
    <property type="evidence" value="ECO:0007669"/>
    <property type="project" value="TreeGrafter"/>
</dbReference>
<evidence type="ECO:0000256" key="2">
    <source>
        <dbReference type="ARBA" id="ARBA00003906"/>
    </source>
</evidence>
<dbReference type="InterPro" id="IPR033248">
    <property type="entry name" value="Transketolase_C"/>
</dbReference>
<dbReference type="PANTHER" id="PTHR42980:SF1">
    <property type="entry name" value="2-OXOISOVALERATE DEHYDROGENASE SUBUNIT BETA, MITOCHONDRIAL"/>
    <property type="match status" value="1"/>
</dbReference>
<keyword evidence="4" id="KW-0560">Oxidoreductase</keyword>
<dbReference type="GO" id="GO:0007584">
    <property type="term" value="P:response to nutrient"/>
    <property type="evidence" value="ECO:0007669"/>
    <property type="project" value="TreeGrafter"/>
</dbReference>
<evidence type="ECO:0000256" key="5">
    <source>
        <dbReference type="ARBA" id="ARBA00023052"/>
    </source>
</evidence>
<proteinExistence type="predicted"/>
<evidence type="ECO:0000259" key="6">
    <source>
        <dbReference type="SMART" id="SM00861"/>
    </source>
</evidence>
<keyword evidence="8" id="KW-1185">Reference proteome</keyword>
<gene>
    <name evidence="7" type="ORF">G5B37_01245</name>
</gene>
<dbReference type="SUPFAM" id="SSF52518">
    <property type="entry name" value="Thiamin diphosphate-binding fold (THDP-binding)"/>
    <property type="match status" value="2"/>
</dbReference>
<feature type="domain" description="Transketolase-like pyrimidine-binding" evidence="6">
    <location>
        <begin position="470"/>
        <end position="644"/>
    </location>
</feature>
<dbReference type="Gene3D" id="3.40.50.920">
    <property type="match status" value="1"/>
</dbReference>
<dbReference type="PANTHER" id="PTHR42980">
    <property type="entry name" value="2-OXOISOVALERATE DEHYDROGENASE SUBUNIT BETA-RELATED"/>
    <property type="match status" value="1"/>
</dbReference>
<keyword evidence="5" id="KW-0786">Thiamine pyrophosphate</keyword>
<evidence type="ECO:0000313" key="7">
    <source>
        <dbReference type="EMBL" id="QIE58239.1"/>
    </source>
</evidence>
<dbReference type="InterPro" id="IPR005475">
    <property type="entry name" value="Transketolase-like_Pyr-bd"/>
</dbReference>
<dbReference type="InterPro" id="IPR009014">
    <property type="entry name" value="Transketo_C/PFOR_II"/>
</dbReference>
<evidence type="ECO:0000256" key="4">
    <source>
        <dbReference type="ARBA" id="ARBA00023002"/>
    </source>
</evidence>
<reference evidence="7 8" key="1">
    <citation type="submission" date="2020-02" db="EMBL/GenBank/DDBJ databases">
        <title>Complete genome sequence of Flavobacteriaceae bacterium.</title>
        <authorList>
            <person name="Kim S.-J."/>
            <person name="Kim Y.-S."/>
            <person name="Kim K.-H."/>
        </authorList>
    </citation>
    <scope>NUCLEOTIDE SEQUENCE [LARGE SCALE GENOMIC DNA]</scope>
    <source>
        <strain evidence="7 8">RR4-40</strain>
    </source>
</reference>